<dbReference type="GO" id="GO:0004672">
    <property type="term" value="F:protein kinase activity"/>
    <property type="evidence" value="ECO:0007669"/>
    <property type="project" value="InterPro"/>
</dbReference>
<dbReference type="Proteomes" id="UP000626109">
    <property type="component" value="Unassembled WGS sequence"/>
</dbReference>
<dbReference type="InterPro" id="IPR000719">
    <property type="entry name" value="Prot_kinase_dom"/>
</dbReference>
<dbReference type="PROSITE" id="PS50011">
    <property type="entry name" value="PROTEIN_KINASE_DOM"/>
    <property type="match status" value="1"/>
</dbReference>
<sequence>MGHGGPVSWSEWLAEKLARSPGAVVGALSEELRFPTADGLVVVREESQLQHFQGSVSRARCTTSGIEFDLRRLRVGAEEGGLVTLEAFEAVDREADLVVRAGSHSNVVRCHGVLVQNVGGTHSRLLLCDACSEDLAAHLANRPGGELSAGEVADLGQQLAFGLAHLHSLGILCGSLAPAGVLRGTRDGLWKLADLRRAAVLPVAASEWRERCMAKPQARGRGRSDDALKPEADVWLLGSTLSAVLFGGGSSSSSGTGSSGSSAIDGVPAVPPHRLTDPGSARLWLLLHWLLAEDPESRPCAGESAALLGAVVHTPPQELLEEMPRRQRQRCRNAAMAAARQLAVDLAVSAPAVPGSPTGRRHSSRAWQLAELPLKSLREELDDPSLVDLLCANCGLDPEAGAEDGLEGEGGLEGSAAADAAAVTAAGEIARAAAVKQDQRSSDLSTNASSSSEDSSGGGGGGGIRGGSAFEEGNPFDIYGSTSSLSQEAERRKPEISADLLGLFD</sequence>
<evidence type="ECO:0000259" key="2">
    <source>
        <dbReference type="PROSITE" id="PS50011"/>
    </source>
</evidence>
<dbReference type="AlphaFoldDB" id="A0A813IBC3"/>
<gene>
    <name evidence="3" type="ORF">PGLA2088_LOCUS5773</name>
</gene>
<proteinExistence type="predicted"/>
<dbReference type="EMBL" id="CAJNNW010005590">
    <property type="protein sequence ID" value="CAE8647546.1"/>
    <property type="molecule type" value="Genomic_DNA"/>
</dbReference>
<comment type="caution">
    <text evidence="3">The sequence shown here is derived from an EMBL/GenBank/DDBJ whole genome shotgun (WGS) entry which is preliminary data.</text>
</comment>
<feature type="domain" description="Protein kinase" evidence="2">
    <location>
        <begin position="42"/>
        <end position="320"/>
    </location>
</feature>
<protein>
    <recommendedName>
        <fullName evidence="2">Protein kinase domain-containing protein</fullName>
    </recommendedName>
</protein>
<feature type="compositionally biased region" description="Gly residues" evidence="1">
    <location>
        <begin position="456"/>
        <end position="466"/>
    </location>
</feature>
<dbReference type="InterPro" id="IPR011009">
    <property type="entry name" value="Kinase-like_dom_sf"/>
</dbReference>
<evidence type="ECO:0000256" key="1">
    <source>
        <dbReference type="SAM" id="MobiDB-lite"/>
    </source>
</evidence>
<dbReference type="Gene3D" id="1.10.510.10">
    <property type="entry name" value="Transferase(Phosphotransferase) domain 1"/>
    <property type="match status" value="1"/>
</dbReference>
<accession>A0A813IBC3</accession>
<dbReference type="Pfam" id="PF00069">
    <property type="entry name" value="Pkinase"/>
    <property type="match status" value="1"/>
</dbReference>
<feature type="region of interest" description="Disordered" evidence="1">
    <location>
        <begin position="252"/>
        <end position="271"/>
    </location>
</feature>
<feature type="region of interest" description="Disordered" evidence="1">
    <location>
        <begin position="434"/>
        <end position="505"/>
    </location>
</feature>
<feature type="compositionally biased region" description="Low complexity" evidence="1">
    <location>
        <begin position="442"/>
        <end position="455"/>
    </location>
</feature>
<evidence type="ECO:0000313" key="3">
    <source>
        <dbReference type="EMBL" id="CAE8647546.1"/>
    </source>
</evidence>
<feature type="compositionally biased region" description="Low complexity" evidence="1">
    <location>
        <begin position="252"/>
        <end position="262"/>
    </location>
</feature>
<dbReference type="GO" id="GO:0005524">
    <property type="term" value="F:ATP binding"/>
    <property type="evidence" value="ECO:0007669"/>
    <property type="project" value="InterPro"/>
</dbReference>
<evidence type="ECO:0000313" key="4">
    <source>
        <dbReference type="Proteomes" id="UP000626109"/>
    </source>
</evidence>
<name>A0A813IBC3_POLGL</name>
<organism evidence="3 4">
    <name type="scientific">Polarella glacialis</name>
    <name type="common">Dinoflagellate</name>
    <dbReference type="NCBI Taxonomy" id="89957"/>
    <lineage>
        <taxon>Eukaryota</taxon>
        <taxon>Sar</taxon>
        <taxon>Alveolata</taxon>
        <taxon>Dinophyceae</taxon>
        <taxon>Suessiales</taxon>
        <taxon>Suessiaceae</taxon>
        <taxon>Polarella</taxon>
    </lineage>
</organism>
<dbReference type="SMART" id="SM00220">
    <property type="entry name" value="S_TKc"/>
    <property type="match status" value="1"/>
</dbReference>
<reference evidence="3" key="1">
    <citation type="submission" date="2021-02" db="EMBL/GenBank/DDBJ databases">
        <authorList>
            <person name="Dougan E. K."/>
            <person name="Rhodes N."/>
            <person name="Thang M."/>
            <person name="Chan C."/>
        </authorList>
    </citation>
    <scope>NUCLEOTIDE SEQUENCE</scope>
</reference>
<dbReference type="SUPFAM" id="SSF56112">
    <property type="entry name" value="Protein kinase-like (PK-like)"/>
    <property type="match status" value="1"/>
</dbReference>